<evidence type="ECO:0000256" key="1">
    <source>
        <dbReference type="SAM" id="Phobius"/>
    </source>
</evidence>
<dbReference type="SMART" id="SM00052">
    <property type="entry name" value="EAL"/>
    <property type="match status" value="1"/>
</dbReference>
<dbReference type="PROSITE" id="PS50883">
    <property type="entry name" value="EAL"/>
    <property type="match status" value="1"/>
</dbReference>
<dbReference type="EMBL" id="JALAZD010000001">
    <property type="protein sequence ID" value="MCI0125435.1"/>
    <property type="molecule type" value="Genomic_DNA"/>
</dbReference>
<dbReference type="Proteomes" id="UP001156140">
    <property type="component" value="Unassembled WGS sequence"/>
</dbReference>
<dbReference type="InterPro" id="IPR035919">
    <property type="entry name" value="EAL_sf"/>
</dbReference>
<accession>A0AA41QIW2</accession>
<dbReference type="GO" id="GO:0071111">
    <property type="term" value="F:cyclic-guanylate-specific phosphodiesterase activity"/>
    <property type="evidence" value="ECO:0007669"/>
    <property type="project" value="InterPro"/>
</dbReference>
<dbReference type="PANTHER" id="PTHR33121">
    <property type="entry name" value="CYCLIC DI-GMP PHOSPHODIESTERASE PDEF"/>
    <property type="match status" value="1"/>
</dbReference>
<reference evidence="3" key="1">
    <citation type="submission" date="2022-03" db="EMBL/GenBank/DDBJ databases">
        <title>The complete genome sequence of a Methyloterrigena soli.</title>
        <authorList>
            <person name="Zi Z."/>
        </authorList>
    </citation>
    <scope>NUCLEOTIDE SEQUENCE</scope>
    <source>
        <strain evidence="3">M48</strain>
    </source>
</reference>
<protein>
    <submittedName>
        <fullName evidence="3">EAL domain-containing protein</fullName>
    </submittedName>
</protein>
<sequence length="445" mass="48275">MTDQRSTRMAIAFRYGSLTISAVGLGWAVVFAAIGWWVVVALDVAIIATGIATYLLIRQGQLAFGLLASQVALMSIAITMGLLLDVPNAEAPRVTHLYLLVIAALGYLNYQRQKSYIQLVLIGVCLLAFVVLASAPVALPFAVHMPEVVRSIGTWANTVIAITMLAGCIYAMQAEFTRQDGFSRDITAALWNNEFHLAYQPQVDLARSVVGAEALLRWTNPHRGTVSPAEFIPHAERAGLMVPIGEWVLEQGCRTLADWAQHPALRELTLAINVSASQLLHDGFEAVVQKALATTGADPRRLTLELTESVLVTDIDLVAAKFDSLHELGITISLDDFGTGYSSLSYLRRLPIQQLKIDRGFVQDAVKTVRSASLVENVVRIGRDLGQTVLAEGVETEGQHALLAGAGCVLFQGYLYGRPMPLSDFERHVEVEKGTPSISSELLAS</sequence>
<keyword evidence="4" id="KW-1185">Reference proteome</keyword>
<feature type="transmembrane region" description="Helical" evidence="1">
    <location>
        <begin position="155"/>
        <end position="172"/>
    </location>
</feature>
<feature type="transmembrane region" description="Helical" evidence="1">
    <location>
        <begin position="36"/>
        <end position="57"/>
    </location>
</feature>
<dbReference type="Gene3D" id="3.20.20.450">
    <property type="entry name" value="EAL domain"/>
    <property type="match status" value="1"/>
</dbReference>
<keyword evidence="1" id="KW-1133">Transmembrane helix</keyword>
<dbReference type="PANTHER" id="PTHR33121:SF71">
    <property type="entry name" value="OXYGEN SENSOR PROTEIN DOSP"/>
    <property type="match status" value="1"/>
</dbReference>
<gene>
    <name evidence="3" type="ORF">ML536_01195</name>
</gene>
<dbReference type="InterPro" id="IPR050706">
    <property type="entry name" value="Cyclic-di-GMP_PDE-like"/>
</dbReference>
<feature type="transmembrane region" description="Helical" evidence="1">
    <location>
        <begin position="120"/>
        <end position="143"/>
    </location>
</feature>
<feature type="transmembrane region" description="Helical" evidence="1">
    <location>
        <begin position="12"/>
        <end position="30"/>
    </location>
</feature>
<proteinExistence type="predicted"/>
<evidence type="ECO:0000259" key="2">
    <source>
        <dbReference type="PROSITE" id="PS50883"/>
    </source>
</evidence>
<evidence type="ECO:0000313" key="4">
    <source>
        <dbReference type="Proteomes" id="UP001156140"/>
    </source>
</evidence>
<feature type="domain" description="EAL" evidence="2">
    <location>
        <begin position="179"/>
        <end position="433"/>
    </location>
</feature>
<dbReference type="AlphaFoldDB" id="A0AA41QIW2"/>
<dbReference type="RefSeq" id="WP_281734668.1">
    <property type="nucleotide sequence ID" value="NZ_JAKETQ010000001.1"/>
</dbReference>
<keyword evidence="1" id="KW-0812">Transmembrane</keyword>
<evidence type="ECO:0000313" key="3">
    <source>
        <dbReference type="EMBL" id="MCI0125435.1"/>
    </source>
</evidence>
<dbReference type="CDD" id="cd01948">
    <property type="entry name" value="EAL"/>
    <property type="match status" value="1"/>
</dbReference>
<feature type="transmembrane region" description="Helical" evidence="1">
    <location>
        <begin position="90"/>
        <end position="108"/>
    </location>
</feature>
<name>A0AA41QIW2_9HYPH</name>
<comment type="caution">
    <text evidence="3">The sequence shown here is derived from an EMBL/GenBank/DDBJ whole genome shotgun (WGS) entry which is preliminary data.</text>
</comment>
<organism evidence="3 4">
    <name type="scientific">Paradevosia shaoguanensis</name>
    <dbReference type="NCBI Taxonomy" id="1335043"/>
    <lineage>
        <taxon>Bacteria</taxon>
        <taxon>Pseudomonadati</taxon>
        <taxon>Pseudomonadota</taxon>
        <taxon>Alphaproteobacteria</taxon>
        <taxon>Hyphomicrobiales</taxon>
        <taxon>Devosiaceae</taxon>
        <taxon>Paradevosia</taxon>
    </lineage>
</organism>
<dbReference type="InterPro" id="IPR001633">
    <property type="entry name" value="EAL_dom"/>
</dbReference>
<keyword evidence="1" id="KW-0472">Membrane</keyword>
<dbReference type="Pfam" id="PF00563">
    <property type="entry name" value="EAL"/>
    <property type="match status" value="1"/>
</dbReference>
<feature type="transmembrane region" description="Helical" evidence="1">
    <location>
        <begin position="64"/>
        <end position="84"/>
    </location>
</feature>
<dbReference type="SUPFAM" id="SSF141868">
    <property type="entry name" value="EAL domain-like"/>
    <property type="match status" value="1"/>
</dbReference>